<organism evidence="2 3">
    <name type="scientific">Rhizopus oryzae</name>
    <name type="common">Mucormycosis agent</name>
    <name type="synonym">Rhizopus arrhizus var. delemar</name>
    <dbReference type="NCBI Taxonomy" id="64495"/>
    <lineage>
        <taxon>Eukaryota</taxon>
        <taxon>Fungi</taxon>
        <taxon>Fungi incertae sedis</taxon>
        <taxon>Mucoromycota</taxon>
        <taxon>Mucoromycotina</taxon>
        <taxon>Mucoromycetes</taxon>
        <taxon>Mucorales</taxon>
        <taxon>Mucorineae</taxon>
        <taxon>Rhizopodaceae</taxon>
        <taxon>Rhizopus</taxon>
    </lineage>
</organism>
<dbReference type="Pfam" id="PF01507">
    <property type="entry name" value="PAPS_reduct"/>
    <property type="match status" value="1"/>
</dbReference>
<evidence type="ECO:0000313" key="3">
    <source>
        <dbReference type="Proteomes" id="UP000716291"/>
    </source>
</evidence>
<dbReference type="InterPro" id="IPR014729">
    <property type="entry name" value="Rossmann-like_a/b/a_fold"/>
</dbReference>
<dbReference type="EMBL" id="JAANQT010008602">
    <property type="protein sequence ID" value="KAG1280837.1"/>
    <property type="molecule type" value="Genomic_DNA"/>
</dbReference>
<sequence length="106" mass="11582">MTVISHRSSDIAADLDAGLAQRWRELTERLAQVQRRYPDAALASSLAAEDMVLTHAIYASGLDLEVFTLDTGRLHAETLGVLDAVQARYGRSVTVYRPVAAARRTA</sequence>
<proteinExistence type="predicted"/>
<evidence type="ECO:0000313" key="2">
    <source>
        <dbReference type="EMBL" id="KAG1280837.1"/>
    </source>
</evidence>
<accession>A0A9P7BJF8</accession>
<comment type="caution">
    <text evidence="2">The sequence shown here is derived from an EMBL/GenBank/DDBJ whole genome shotgun (WGS) entry which is preliminary data.</text>
</comment>
<name>A0A9P7BJF8_RHIOR</name>
<evidence type="ECO:0000259" key="1">
    <source>
        <dbReference type="Pfam" id="PF01507"/>
    </source>
</evidence>
<dbReference type="SUPFAM" id="SSF52402">
    <property type="entry name" value="Adenine nucleotide alpha hydrolases-like"/>
    <property type="match status" value="1"/>
</dbReference>
<dbReference type="Gene3D" id="3.40.50.620">
    <property type="entry name" value="HUPs"/>
    <property type="match status" value="1"/>
</dbReference>
<reference evidence="2" key="1">
    <citation type="journal article" date="2020" name="Microb. Genom.">
        <title>Genetic diversity of clinical and environmental Mucorales isolates obtained from an investigation of mucormycosis cases among solid organ transplant recipients.</title>
        <authorList>
            <person name="Nguyen M.H."/>
            <person name="Kaul D."/>
            <person name="Muto C."/>
            <person name="Cheng S.J."/>
            <person name="Richter R.A."/>
            <person name="Bruno V.M."/>
            <person name="Liu G."/>
            <person name="Beyhan S."/>
            <person name="Sundermann A.J."/>
            <person name="Mounaud S."/>
            <person name="Pasculle A.W."/>
            <person name="Nierman W.C."/>
            <person name="Driscoll E."/>
            <person name="Cumbie R."/>
            <person name="Clancy C.J."/>
            <person name="Dupont C.L."/>
        </authorList>
    </citation>
    <scope>NUCLEOTIDE SEQUENCE</scope>
    <source>
        <strain evidence="2">GL11</strain>
    </source>
</reference>
<keyword evidence="3" id="KW-1185">Reference proteome</keyword>
<dbReference type="AlphaFoldDB" id="A0A9P7BJF8"/>
<dbReference type="GO" id="GO:0003824">
    <property type="term" value="F:catalytic activity"/>
    <property type="evidence" value="ECO:0007669"/>
    <property type="project" value="InterPro"/>
</dbReference>
<dbReference type="Proteomes" id="UP000716291">
    <property type="component" value="Unassembled WGS sequence"/>
</dbReference>
<dbReference type="InterPro" id="IPR002500">
    <property type="entry name" value="PAPS_reduct_dom"/>
</dbReference>
<protein>
    <recommendedName>
        <fullName evidence="1">Phosphoadenosine phosphosulphate reductase domain-containing protein</fullName>
    </recommendedName>
</protein>
<feature type="domain" description="Phosphoadenosine phosphosulphate reductase" evidence="1">
    <location>
        <begin position="41"/>
        <end position="102"/>
    </location>
</feature>
<gene>
    <name evidence="2" type="ORF">G6F64_014506</name>
</gene>